<gene>
    <name evidence="2" type="ORF">SAMN05421825_3632</name>
</gene>
<dbReference type="PANTHER" id="PTHR46401:SF2">
    <property type="entry name" value="GLYCOSYLTRANSFERASE WBBK-RELATED"/>
    <property type="match status" value="1"/>
</dbReference>
<dbReference type="GO" id="GO:0009103">
    <property type="term" value="P:lipopolysaccharide biosynthetic process"/>
    <property type="evidence" value="ECO:0007669"/>
    <property type="project" value="TreeGrafter"/>
</dbReference>
<dbReference type="PANTHER" id="PTHR46401">
    <property type="entry name" value="GLYCOSYLTRANSFERASE WBBK-RELATED"/>
    <property type="match status" value="1"/>
</dbReference>
<evidence type="ECO:0000313" key="3">
    <source>
        <dbReference type="Proteomes" id="UP000199203"/>
    </source>
</evidence>
<keyword evidence="3" id="KW-1185">Reference proteome</keyword>
<dbReference type="GO" id="GO:0016757">
    <property type="term" value="F:glycosyltransferase activity"/>
    <property type="evidence" value="ECO:0007669"/>
    <property type="project" value="TreeGrafter"/>
</dbReference>
<evidence type="ECO:0000256" key="1">
    <source>
        <dbReference type="ARBA" id="ARBA00022679"/>
    </source>
</evidence>
<accession>A0A1G7VH18</accession>
<dbReference type="OrthoDB" id="1059846at2"/>
<dbReference type="AlphaFoldDB" id="A0A1G7VH18"/>
<name>A0A1G7VH18_9FLAO</name>
<dbReference type="Gene3D" id="3.40.50.2000">
    <property type="entry name" value="Glycogen Phosphorylase B"/>
    <property type="match status" value="2"/>
</dbReference>
<dbReference type="CDD" id="cd03801">
    <property type="entry name" value="GT4_PimA-like"/>
    <property type="match status" value="1"/>
</dbReference>
<dbReference type="STRING" id="454006.SAMN05421825_3632"/>
<reference evidence="3" key="1">
    <citation type="submission" date="2016-10" db="EMBL/GenBank/DDBJ databases">
        <authorList>
            <person name="Varghese N."/>
            <person name="Submissions S."/>
        </authorList>
    </citation>
    <scope>NUCLEOTIDE SEQUENCE [LARGE SCALE GENOMIC DNA]</scope>
    <source>
        <strain evidence="3">DSM 19684</strain>
    </source>
</reference>
<keyword evidence="1 2" id="KW-0808">Transferase</keyword>
<dbReference type="EMBL" id="FNBH01000005">
    <property type="protein sequence ID" value="SDG59126.1"/>
    <property type="molecule type" value="Genomic_DNA"/>
</dbReference>
<sequence length="380" mass="44431">MTKKILFFFPENPFSSRAGNVTRAKTTLSILKKLGNHIDLVGVSEIYSEQNDTTEVNSDIVDNLFLIRQRPPKKKTSLDYWEHKILQNFTKPNPYNFALTNFAKKEFVEIFNKGKYHIIIINYEFWTGLIDDVSMKNTKKIIDTHDWITLNEFYKNKSLDIGKRFNEEINNLSKFDKIITISEDEHIVFKRFLGKKVINIPPSFPAHFETNLKKKYDLIFVGSENIFNIKSMQWFFENVYPFLPKNINIVIIGRICRRIEKKTNVELIEFVESLEEYYGQSKIAICPMLEGTGIKIKVIEALSYGLPIVGTERSIDGFSSKLSNGCLVADDPEKFRDNIVSLLENKPYYDEIKKDAERYFNNNFDEQNAEKKWKKTLSDE</sequence>
<evidence type="ECO:0000313" key="2">
    <source>
        <dbReference type="EMBL" id="SDG59126.1"/>
    </source>
</evidence>
<organism evidence="2 3">
    <name type="scientific">Epilithonimonas hungarica</name>
    <dbReference type="NCBI Taxonomy" id="454006"/>
    <lineage>
        <taxon>Bacteria</taxon>
        <taxon>Pseudomonadati</taxon>
        <taxon>Bacteroidota</taxon>
        <taxon>Flavobacteriia</taxon>
        <taxon>Flavobacteriales</taxon>
        <taxon>Weeksellaceae</taxon>
        <taxon>Chryseobacterium group</taxon>
        <taxon>Epilithonimonas</taxon>
    </lineage>
</organism>
<dbReference type="Proteomes" id="UP000199203">
    <property type="component" value="Unassembled WGS sequence"/>
</dbReference>
<dbReference type="RefSeq" id="WP_089874964.1">
    <property type="nucleotide sequence ID" value="NZ_FNBH01000005.1"/>
</dbReference>
<protein>
    <submittedName>
        <fullName evidence="2">Glycosyltransferase involved in cell wall bisynthesis</fullName>
    </submittedName>
</protein>
<dbReference type="Pfam" id="PF13692">
    <property type="entry name" value="Glyco_trans_1_4"/>
    <property type="match status" value="1"/>
</dbReference>
<proteinExistence type="predicted"/>
<dbReference type="SUPFAM" id="SSF53756">
    <property type="entry name" value="UDP-Glycosyltransferase/glycogen phosphorylase"/>
    <property type="match status" value="1"/>
</dbReference>